<name>A0A0G1IGD3_9BACT</name>
<gene>
    <name evidence="3" type="ORF">UW49_C0001G0082</name>
</gene>
<dbReference type="CDD" id="cd03801">
    <property type="entry name" value="GT4_PimA-like"/>
    <property type="match status" value="1"/>
</dbReference>
<sequence length="337" mass="38170">MNLLILTQKVDKEDSNLGFFHRWLEKFAEKADSVFVLCSFLGEHALPANVQVFSFGKEKIFGRIRRYINFYKYLFSVMSQADAVFVHMIPAWVILVWPVAAIYRKNVYLWYTHKSVTFSLRIAEKLVTKIFTASPESCRLNSPKIVITGHGIDTNRFAPKREALRSGENTLKLLSVGRISESKNHEFLIKAVAILLKRGHGAMLDIVGEPVTSADLVYKKKLENLILQGDLEKNINFLGAKTYNEMPDIYNSHDMLLHASETGSIDKVVLEAMACGLPVVTTSEVFRGTLEIIPKNPNLVAEKIAQMTNYNKDLSLCQIIIQNHNLDNLVEKIVKNL</sequence>
<comment type="caution">
    <text evidence="3">The sequence shown here is derived from an EMBL/GenBank/DDBJ whole genome shotgun (WGS) entry which is preliminary data.</text>
</comment>
<dbReference type="AlphaFoldDB" id="A0A0G1IGD3"/>
<keyword evidence="3" id="KW-0808">Transferase</keyword>
<dbReference type="GO" id="GO:0016757">
    <property type="term" value="F:glycosyltransferase activity"/>
    <property type="evidence" value="ECO:0007669"/>
    <property type="project" value="InterPro"/>
</dbReference>
<evidence type="ECO:0000313" key="3">
    <source>
        <dbReference type="EMBL" id="KKT57898.1"/>
    </source>
</evidence>
<proteinExistence type="predicted"/>
<accession>A0A0G1IGD3</accession>
<keyword evidence="1" id="KW-0472">Membrane</keyword>
<dbReference type="InterPro" id="IPR050194">
    <property type="entry name" value="Glycosyltransferase_grp1"/>
</dbReference>
<organism evidence="3 4">
    <name type="scientific">Candidatus Giovannonibacteria bacterium GW2011_GWB1_44_23</name>
    <dbReference type="NCBI Taxonomy" id="1618652"/>
    <lineage>
        <taxon>Bacteria</taxon>
        <taxon>Candidatus Giovannoniibacteriota</taxon>
    </lineage>
</organism>
<keyword evidence="1" id="KW-0812">Transmembrane</keyword>
<evidence type="ECO:0000256" key="1">
    <source>
        <dbReference type="SAM" id="Phobius"/>
    </source>
</evidence>
<dbReference type="InterPro" id="IPR001296">
    <property type="entry name" value="Glyco_trans_1"/>
</dbReference>
<evidence type="ECO:0000259" key="2">
    <source>
        <dbReference type="Pfam" id="PF00534"/>
    </source>
</evidence>
<feature type="domain" description="Glycosyl transferase family 1" evidence="2">
    <location>
        <begin position="160"/>
        <end position="296"/>
    </location>
</feature>
<dbReference type="EMBL" id="LCIN01000001">
    <property type="protein sequence ID" value="KKT57898.1"/>
    <property type="molecule type" value="Genomic_DNA"/>
</dbReference>
<dbReference type="PANTHER" id="PTHR45947:SF3">
    <property type="entry name" value="SULFOQUINOVOSYL TRANSFERASE SQD2"/>
    <property type="match status" value="1"/>
</dbReference>
<dbReference type="Pfam" id="PF00534">
    <property type="entry name" value="Glycos_transf_1"/>
    <property type="match status" value="1"/>
</dbReference>
<evidence type="ECO:0000313" key="4">
    <source>
        <dbReference type="Proteomes" id="UP000033977"/>
    </source>
</evidence>
<feature type="transmembrane region" description="Helical" evidence="1">
    <location>
        <begin position="73"/>
        <end position="97"/>
    </location>
</feature>
<dbReference type="Gene3D" id="3.40.50.2000">
    <property type="entry name" value="Glycogen Phosphorylase B"/>
    <property type="match status" value="1"/>
</dbReference>
<keyword evidence="1" id="KW-1133">Transmembrane helix</keyword>
<dbReference type="SUPFAM" id="SSF53756">
    <property type="entry name" value="UDP-Glycosyltransferase/glycogen phosphorylase"/>
    <property type="match status" value="1"/>
</dbReference>
<dbReference type="Proteomes" id="UP000033977">
    <property type="component" value="Unassembled WGS sequence"/>
</dbReference>
<reference evidence="3 4" key="1">
    <citation type="journal article" date="2015" name="Nature">
        <title>rRNA introns, odd ribosomes, and small enigmatic genomes across a large radiation of phyla.</title>
        <authorList>
            <person name="Brown C.T."/>
            <person name="Hug L.A."/>
            <person name="Thomas B.C."/>
            <person name="Sharon I."/>
            <person name="Castelle C.J."/>
            <person name="Singh A."/>
            <person name="Wilkins M.J."/>
            <person name="Williams K.H."/>
            <person name="Banfield J.F."/>
        </authorList>
    </citation>
    <scope>NUCLEOTIDE SEQUENCE [LARGE SCALE GENOMIC DNA]</scope>
</reference>
<protein>
    <submittedName>
        <fullName evidence="3">Glycosyltransferase</fullName>
    </submittedName>
</protein>
<dbReference type="PANTHER" id="PTHR45947">
    <property type="entry name" value="SULFOQUINOVOSYL TRANSFERASE SQD2"/>
    <property type="match status" value="1"/>
</dbReference>